<evidence type="ECO:0000313" key="14">
    <source>
        <dbReference type="Proteomes" id="UP000305267"/>
    </source>
</evidence>
<dbReference type="EMBL" id="VDDA01000012">
    <property type="protein sequence ID" value="TNC10555.1"/>
    <property type="molecule type" value="Genomic_DNA"/>
</dbReference>
<dbReference type="GO" id="GO:0003999">
    <property type="term" value="F:adenine phosphoribosyltransferase activity"/>
    <property type="evidence" value="ECO:0007669"/>
    <property type="project" value="UniProtKB-UniRule"/>
</dbReference>
<keyword evidence="9 11" id="KW-0808">Transferase</keyword>
<gene>
    <name evidence="11" type="primary">apt</name>
    <name evidence="13" type="ORF">FF100_23140</name>
</gene>
<dbReference type="GO" id="GO:0002055">
    <property type="term" value="F:adenine binding"/>
    <property type="evidence" value="ECO:0007669"/>
    <property type="project" value="TreeGrafter"/>
</dbReference>
<feature type="domain" description="Phosphoribosyltransferase" evidence="12">
    <location>
        <begin position="47"/>
        <end position="165"/>
    </location>
</feature>
<accession>A0A5C4LDA5</accession>
<dbReference type="InterPro" id="IPR005764">
    <property type="entry name" value="Ade_phspho_trans"/>
</dbReference>
<evidence type="ECO:0000313" key="13">
    <source>
        <dbReference type="EMBL" id="TNC10555.1"/>
    </source>
</evidence>
<comment type="subunit">
    <text evidence="11">Homodimer.</text>
</comment>
<dbReference type="HAMAP" id="MF_00004">
    <property type="entry name" value="Aden_phosphoribosyltr"/>
    <property type="match status" value="1"/>
</dbReference>
<dbReference type="RefSeq" id="WP_139038111.1">
    <property type="nucleotide sequence ID" value="NZ_VDDA01000012.1"/>
</dbReference>
<name>A0A5C4LDA5_9HYPH</name>
<dbReference type="GO" id="GO:0044209">
    <property type="term" value="P:AMP salvage"/>
    <property type="evidence" value="ECO:0007669"/>
    <property type="project" value="UniProtKB-UniRule"/>
</dbReference>
<evidence type="ECO:0000256" key="1">
    <source>
        <dbReference type="ARBA" id="ARBA00000868"/>
    </source>
</evidence>
<dbReference type="Pfam" id="PF00156">
    <property type="entry name" value="Pribosyltran"/>
    <property type="match status" value="1"/>
</dbReference>
<dbReference type="Proteomes" id="UP000305267">
    <property type="component" value="Unassembled WGS sequence"/>
</dbReference>
<comment type="caution">
    <text evidence="13">The sequence shown here is derived from an EMBL/GenBank/DDBJ whole genome shotgun (WGS) entry which is preliminary data.</text>
</comment>
<dbReference type="OrthoDB" id="9803963at2"/>
<keyword evidence="8 11" id="KW-0328">Glycosyltransferase</keyword>
<comment type="pathway">
    <text evidence="4 11">Purine metabolism; AMP biosynthesis via salvage pathway; AMP from adenine: step 1/1.</text>
</comment>
<sequence length="186" mass="20003">MDPSTLDPRTRSALKDAIRTIPDYPKPGILFRDITTLLGDARAFRRAVDELVHPFAGGRIDQVAGIEARGFILGGAIAHQLSSGFVPIRKKGKLPHTTVSIAYALEYGTDEMEIHSDAVKPGDRVILVDDLIATGGTATAAVELLRRIGAEVVAACFVIDLPELGGADRLRALDLPVRTLIEFEGH</sequence>
<dbReference type="PANTHER" id="PTHR32315:SF3">
    <property type="entry name" value="ADENINE PHOSPHORIBOSYLTRANSFERASE"/>
    <property type="match status" value="1"/>
</dbReference>
<evidence type="ECO:0000259" key="12">
    <source>
        <dbReference type="Pfam" id="PF00156"/>
    </source>
</evidence>
<evidence type="ECO:0000256" key="11">
    <source>
        <dbReference type="HAMAP-Rule" id="MF_00004"/>
    </source>
</evidence>
<dbReference type="EC" id="2.4.2.7" evidence="6 11"/>
<evidence type="ECO:0000256" key="3">
    <source>
        <dbReference type="ARBA" id="ARBA00004496"/>
    </source>
</evidence>
<dbReference type="PANTHER" id="PTHR32315">
    <property type="entry name" value="ADENINE PHOSPHORIBOSYLTRANSFERASE"/>
    <property type="match status" value="1"/>
</dbReference>
<dbReference type="Gene3D" id="3.40.50.2020">
    <property type="match status" value="1"/>
</dbReference>
<keyword evidence="10 11" id="KW-0660">Purine salvage</keyword>
<comment type="function">
    <text evidence="2 11">Catalyzes a salvage reaction resulting in the formation of AMP, that is energically less costly than de novo synthesis.</text>
</comment>
<proteinExistence type="inferred from homology"/>
<dbReference type="GO" id="GO:0006166">
    <property type="term" value="P:purine ribonucleoside salvage"/>
    <property type="evidence" value="ECO:0007669"/>
    <property type="project" value="UniProtKB-UniRule"/>
</dbReference>
<protein>
    <recommendedName>
        <fullName evidence="6 11">Adenine phosphoribosyltransferase</fullName>
        <shortName evidence="11">APRT</shortName>
        <ecNumber evidence="6 11">2.4.2.7</ecNumber>
    </recommendedName>
</protein>
<dbReference type="GO" id="GO:0006168">
    <property type="term" value="P:adenine salvage"/>
    <property type="evidence" value="ECO:0007669"/>
    <property type="project" value="InterPro"/>
</dbReference>
<evidence type="ECO:0000256" key="2">
    <source>
        <dbReference type="ARBA" id="ARBA00003968"/>
    </source>
</evidence>
<dbReference type="InterPro" id="IPR029057">
    <property type="entry name" value="PRTase-like"/>
</dbReference>
<reference evidence="13 14" key="1">
    <citation type="submission" date="2019-06" db="EMBL/GenBank/DDBJ databases">
        <title>Genome of Methylobacterium sp. 17Sr1-39.</title>
        <authorList>
            <person name="Seo T."/>
        </authorList>
    </citation>
    <scope>NUCLEOTIDE SEQUENCE [LARGE SCALE GENOMIC DNA]</scope>
    <source>
        <strain evidence="13 14">17Sr1-39</strain>
    </source>
</reference>
<comment type="subcellular location">
    <subcellularLocation>
        <location evidence="3 11">Cytoplasm</location>
    </subcellularLocation>
</comment>
<keyword evidence="7 11" id="KW-0963">Cytoplasm</keyword>
<dbReference type="AlphaFoldDB" id="A0A5C4LDA5"/>
<organism evidence="13 14">
    <name type="scientific">Methylobacterium terricola</name>
    <dbReference type="NCBI Taxonomy" id="2583531"/>
    <lineage>
        <taxon>Bacteria</taxon>
        <taxon>Pseudomonadati</taxon>
        <taxon>Pseudomonadota</taxon>
        <taxon>Alphaproteobacteria</taxon>
        <taxon>Hyphomicrobiales</taxon>
        <taxon>Methylobacteriaceae</taxon>
        <taxon>Methylobacterium</taxon>
    </lineage>
</organism>
<dbReference type="GO" id="GO:0005737">
    <property type="term" value="C:cytoplasm"/>
    <property type="evidence" value="ECO:0007669"/>
    <property type="project" value="UniProtKB-SubCell"/>
</dbReference>
<keyword evidence="14" id="KW-1185">Reference proteome</keyword>
<dbReference type="SUPFAM" id="SSF53271">
    <property type="entry name" value="PRTase-like"/>
    <property type="match status" value="1"/>
</dbReference>
<evidence type="ECO:0000256" key="4">
    <source>
        <dbReference type="ARBA" id="ARBA00004659"/>
    </source>
</evidence>
<comment type="similarity">
    <text evidence="5 11">Belongs to the purine/pyrimidine phosphoribosyltransferase family.</text>
</comment>
<evidence type="ECO:0000256" key="10">
    <source>
        <dbReference type="ARBA" id="ARBA00022726"/>
    </source>
</evidence>
<dbReference type="NCBIfam" id="TIGR01090">
    <property type="entry name" value="apt"/>
    <property type="match status" value="1"/>
</dbReference>
<evidence type="ECO:0000256" key="6">
    <source>
        <dbReference type="ARBA" id="ARBA00011893"/>
    </source>
</evidence>
<dbReference type="UniPathway" id="UPA00588">
    <property type="reaction ID" value="UER00646"/>
</dbReference>
<evidence type="ECO:0000256" key="8">
    <source>
        <dbReference type="ARBA" id="ARBA00022676"/>
    </source>
</evidence>
<dbReference type="FunFam" id="3.40.50.2020:FF:000021">
    <property type="entry name" value="Adenine phosphoribosyltransferase"/>
    <property type="match status" value="1"/>
</dbReference>
<dbReference type="CDD" id="cd06223">
    <property type="entry name" value="PRTases_typeI"/>
    <property type="match status" value="1"/>
</dbReference>
<comment type="catalytic activity">
    <reaction evidence="1 11">
        <text>AMP + diphosphate = 5-phospho-alpha-D-ribose 1-diphosphate + adenine</text>
        <dbReference type="Rhea" id="RHEA:16609"/>
        <dbReference type="ChEBI" id="CHEBI:16708"/>
        <dbReference type="ChEBI" id="CHEBI:33019"/>
        <dbReference type="ChEBI" id="CHEBI:58017"/>
        <dbReference type="ChEBI" id="CHEBI:456215"/>
        <dbReference type="EC" id="2.4.2.7"/>
    </reaction>
</comment>
<dbReference type="NCBIfam" id="NF002634">
    <property type="entry name" value="PRK02304.1-3"/>
    <property type="match status" value="1"/>
</dbReference>
<dbReference type="NCBIfam" id="NF002636">
    <property type="entry name" value="PRK02304.1-5"/>
    <property type="match status" value="1"/>
</dbReference>
<dbReference type="InterPro" id="IPR050054">
    <property type="entry name" value="UPRTase/APRTase"/>
</dbReference>
<dbReference type="GO" id="GO:0016208">
    <property type="term" value="F:AMP binding"/>
    <property type="evidence" value="ECO:0007669"/>
    <property type="project" value="TreeGrafter"/>
</dbReference>
<dbReference type="InterPro" id="IPR000836">
    <property type="entry name" value="PRTase_dom"/>
</dbReference>
<evidence type="ECO:0000256" key="9">
    <source>
        <dbReference type="ARBA" id="ARBA00022679"/>
    </source>
</evidence>
<evidence type="ECO:0000256" key="5">
    <source>
        <dbReference type="ARBA" id="ARBA00008391"/>
    </source>
</evidence>
<evidence type="ECO:0000256" key="7">
    <source>
        <dbReference type="ARBA" id="ARBA00022490"/>
    </source>
</evidence>